<evidence type="ECO:0000256" key="4">
    <source>
        <dbReference type="SAM" id="MobiDB-lite"/>
    </source>
</evidence>
<dbReference type="InterPro" id="IPR036770">
    <property type="entry name" value="Ankyrin_rpt-contain_sf"/>
</dbReference>
<evidence type="ECO:0000256" key="1">
    <source>
        <dbReference type="ARBA" id="ARBA00022737"/>
    </source>
</evidence>
<dbReference type="SUPFAM" id="SSF48403">
    <property type="entry name" value="Ankyrin repeat"/>
    <property type="match status" value="1"/>
</dbReference>
<dbReference type="Proteomes" id="UP000800041">
    <property type="component" value="Unassembled WGS sequence"/>
</dbReference>
<evidence type="ECO:0000313" key="6">
    <source>
        <dbReference type="Proteomes" id="UP000800041"/>
    </source>
</evidence>
<dbReference type="AlphaFoldDB" id="A0A6G1GVN9"/>
<dbReference type="SMART" id="SM00248">
    <property type="entry name" value="ANK"/>
    <property type="match status" value="4"/>
</dbReference>
<organism evidence="5 6">
    <name type="scientific">Aulographum hederae CBS 113979</name>
    <dbReference type="NCBI Taxonomy" id="1176131"/>
    <lineage>
        <taxon>Eukaryota</taxon>
        <taxon>Fungi</taxon>
        <taxon>Dikarya</taxon>
        <taxon>Ascomycota</taxon>
        <taxon>Pezizomycotina</taxon>
        <taxon>Dothideomycetes</taxon>
        <taxon>Pleosporomycetidae</taxon>
        <taxon>Aulographales</taxon>
        <taxon>Aulographaceae</taxon>
    </lineage>
</organism>
<accession>A0A6G1GVN9</accession>
<feature type="region of interest" description="Disordered" evidence="4">
    <location>
        <begin position="1"/>
        <end position="25"/>
    </location>
</feature>
<feature type="repeat" description="ANK" evidence="3">
    <location>
        <begin position="345"/>
        <end position="377"/>
    </location>
</feature>
<proteinExistence type="predicted"/>
<gene>
    <name evidence="5" type="ORF">K402DRAFT_405653</name>
</gene>
<dbReference type="EMBL" id="ML977165">
    <property type="protein sequence ID" value="KAF1984867.1"/>
    <property type="molecule type" value="Genomic_DNA"/>
</dbReference>
<sequence length="521" mass="57722">MYGEVSPLSTQQSRHPPGPPRSASRFCDRVKVTRSRNTCSATARCLSLLISSPHSRKASGSHFNSSLGHNNEAITSNLRIILTIASGALHTRCHRQKALDFLRKSSAPLWSTSPYTDPSQTPSKRDKSQNCLIARLSAHSSSLMISDTDTAGSADRYEFLFLGTALRVAAAHGYLDMVHVLLGCGAEDVLNALVAACTHGHLVVVETLHAVHTQMDGYIWEFEAPFRAAIHAGQEDCTLFLLGAWNEDIEFPDEADRNQFLVLDEAWGGHNDLVRRGLEEGGHVDSAPSDQSPYMEEWPDEEYSHSVWLDDPAKPQVPLAAAAFNNHRDTVKLLLDVGADPALRDNGNPPIRAVMNDNLEIVEMLLAKGADTNMPDEAPMWHAILRGQVFMIRLLASYGATVTHDMLAEAAYIGIAPVVRVLVEELGVSTSCKRYHGPMRARPLEVAQLRGQDHVVQLLKELGVEDKDPEYLPERDTHMEWMCSHPIRDPETGGTIQTWSWQNPNDYDMRSWTLGLHNIIP</sequence>
<keyword evidence="1" id="KW-0677">Repeat</keyword>
<evidence type="ECO:0000256" key="3">
    <source>
        <dbReference type="PROSITE-ProRule" id="PRU00023"/>
    </source>
</evidence>
<dbReference type="InterPro" id="IPR002110">
    <property type="entry name" value="Ankyrin_rpt"/>
</dbReference>
<protein>
    <submittedName>
        <fullName evidence="5">Ankyrin</fullName>
    </submittedName>
</protein>
<dbReference type="Gene3D" id="1.25.40.20">
    <property type="entry name" value="Ankyrin repeat-containing domain"/>
    <property type="match status" value="1"/>
</dbReference>
<keyword evidence="2 3" id="KW-0040">ANK repeat</keyword>
<dbReference type="PANTHER" id="PTHR24198:SF194">
    <property type="entry name" value="INVERSIN-A"/>
    <property type="match status" value="1"/>
</dbReference>
<dbReference type="Pfam" id="PF12796">
    <property type="entry name" value="Ank_2"/>
    <property type="match status" value="1"/>
</dbReference>
<feature type="repeat" description="ANK" evidence="3">
    <location>
        <begin position="314"/>
        <end position="346"/>
    </location>
</feature>
<dbReference type="PROSITE" id="PS50088">
    <property type="entry name" value="ANK_REPEAT"/>
    <property type="match status" value="2"/>
</dbReference>
<evidence type="ECO:0000313" key="5">
    <source>
        <dbReference type="EMBL" id="KAF1984867.1"/>
    </source>
</evidence>
<name>A0A6G1GVN9_9PEZI</name>
<dbReference type="PANTHER" id="PTHR24198">
    <property type="entry name" value="ANKYRIN REPEAT AND PROTEIN KINASE DOMAIN-CONTAINING PROTEIN"/>
    <property type="match status" value="1"/>
</dbReference>
<dbReference type="OrthoDB" id="426293at2759"/>
<evidence type="ECO:0000256" key="2">
    <source>
        <dbReference type="ARBA" id="ARBA00023043"/>
    </source>
</evidence>
<reference evidence="5" key="1">
    <citation type="journal article" date="2020" name="Stud. Mycol.">
        <title>101 Dothideomycetes genomes: a test case for predicting lifestyles and emergence of pathogens.</title>
        <authorList>
            <person name="Haridas S."/>
            <person name="Albert R."/>
            <person name="Binder M."/>
            <person name="Bloem J."/>
            <person name="Labutti K."/>
            <person name="Salamov A."/>
            <person name="Andreopoulos B."/>
            <person name="Baker S."/>
            <person name="Barry K."/>
            <person name="Bills G."/>
            <person name="Bluhm B."/>
            <person name="Cannon C."/>
            <person name="Castanera R."/>
            <person name="Culley D."/>
            <person name="Daum C."/>
            <person name="Ezra D."/>
            <person name="Gonzalez J."/>
            <person name="Henrissat B."/>
            <person name="Kuo A."/>
            <person name="Liang C."/>
            <person name="Lipzen A."/>
            <person name="Lutzoni F."/>
            <person name="Magnuson J."/>
            <person name="Mondo S."/>
            <person name="Nolan M."/>
            <person name="Ohm R."/>
            <person name="Pangilinan J."/>
            <person name="Park H.-J."/>
            <person name="Ramirez L."/>
            <person name="Alfaro M."/>
            <person name="Sun H."/>
            <person name="Tritt A."/>
            <person name="Yoshinaga Y."/>
            <person name="Zwiers L.-H."/>
            <person name="Turgeon B."/>
            <person name="Goodwin S."/>
            <person name="Spatafora J."/>
            <person name="Crous P."/>
            <person name="Grigoriev I."/>
        </authorList>
    </citation>
    <scope>NUCLEOTIDE SEQUENCE</scope>
    <source>
        <strain evidence="5">CBS 113979</strain>
    </source>
</reference>
<keyword evidence="6" id="KW-1185">Reference proteome</keyword>
<dbReference type="PROSITE" id="PS50297">
    <property type="entry name" value="ANK_REP_REGION"/>
    <property type="match status" value="2"/>
</dbReference>